<dbReference type="InterPro" id="IPR029058">
    <property type="entry name" value="AB_hydrolase_fold"/>
</dbReference>
<dbReference type="PANTHER" id="PTHR47280:SF1">
    <property type="entry name" value="PHEOPHYTINASE, CHLOROPLASTIC"/>
    <property type="match status" value="1"/>
</dbReference>
<dbReference type="PANTHER" id="PTHR47280">
    <property type="entry name" value="PHEOPHYTINASE, CHLOROPLASTIC"/>
    <property type="match status" value="1"/>
</dbReference>
<comment type="caution">
    <text evidence="2">The sequence shown here is derived from an EMBL/GenBank/DDBJ whole genome shotgun (WGS) entry which is preliminary data.</text>
</comment>
<proteinExistence type="predicted"/>
<keyword evidence="3" id="KW-1185">Reference proteome</keyword>
<organism evidence="2 3">
    <name type="scientific">Eruca vesicaria subsp. sativa</name>
    <name type="common">Garden rocket</name>
    <name type="synonym">Eruca sativa</name>
    <dbReference type="NCBI Taxonomy" id="29727"/>
    <lineage>
        <taxon>Eukaryota</taxon>
        <taxon>Viridiplantae</taxon>
        <taxon>Streptophyta</taxon>
        <taxon>Embryophyta</taxon>
        <taxon>Tracheophyta</taxon>
        <taxon>Spermatophyta</taxon>
        <taxon>Magnoliopsida</taxon>
        <taxon>eudicotyledons</taxon>
        <taxon>Gunneridae</taxon>
        <taxon>Pentapetalae</taxon>
        <taxon>rosids</taxon>
        <taxon>malvids</taxon>
        <taxon>Brassicales</taxon>
        <taxon>Brassicaceae</taxon>
        <taxon>Brassiceae</taxon>
        <taxon>Eruca</taxon>
    </lineage>
</organism>
<name>A0ABC8J795_ERUVS</name>
<evidence type="ECO:0000313" key="3">
    <source>
        <dbReference type="Proteomes" id="UP001642260"/>
    </source>
</evidence>
<protein>
    <recommendedName>
        <fullName evidence="1">K-box domain-containing protein</fullName>
    </recommendedName>
</protein>
<dbReference type="InterPro" id="IPR044211">
    <property type="entry name" value="PPH_chloroplastic"/>
</dbReference>
<accession>A0ABC8J795</accession>
<dbReference type="Gene3D" id="3.40.50.1820">
    <property type="entry name" value="alpha/beta hydrolase"/>
    <property type="match status" value="1"/>
</dbReference>
<dbReference type="AlphaFoldDB" id="A0ABC8J795"/>
<dbReference type="SUPFAM" id="SSF53474">
    <property type="entry name" value="alpha/beta-Hydrolases"/>
    <property type="match status" value="1"/>
</dbReference>
<reference evidence="2 3" key="1">
    <citation type="submission" date="2022-03" db="EMBL/GenBank/DDBJ databases">
        <authorList>
            <person name="Macdonald S."/>
            <person name="Ahmed S."/>
            <person name="Newling K."/>
        </authorList>
    </citation>
    <scope>NUCLEOTIDE SEQUENCE [LARGE SCALE GENOMIC DNA]</scope>
</reference>
<dbReference type="Pfam" id="PF01486">
    <property type="entry name" value="K-box"/>
    <property type="match status" value="1"/>
</dbReference>
<gene>
    <name evidence="2" type="ORF">ERUC_LOCUS4606</name>
</gene>
<dbReference type="InterPro" id="IPR002487">
    <property type="entry name" value="TF_Kbox"/>
</dbReference>
<dbReference type="EMBL" id="CAKOAT010065155">
    <property type="protein sequence ID" value="CAH8306479.1"/>
    <property type="molecule type" value="Genomic_DNA"/>
</dbReference>
<sequence>MNHFGGLVMTLNHGLINSFSPLTSGGNKWQKISHPENITEILKQVYKDHSTDVDKLFSRIVEITQHPAASASFASIMFAPGGELSFSEALSRCKKNNVQICLMYGKKDPWVGPIWRKKIKKELPNAPYYEINPAGHCPHDEVPEGKRLNPLSLKELQHLEKQLNFSPVSVRERKIKVIGFQELMLTKQLEESRLKEQRAELENETLRRQVSATTLLSFVLNCLLSHDISFSDF</sequence>
<dbReference type="Proteomes" id="UP001642260">
    <property type="component" value="Unassembled WGS sequence"/>
</dbReference>
<evidence type="ECO:0000259" key="1">
    <source>
        <dbReference type="Pfam" id="PF01486"/>
    </source>
</evidence>
<evidence type="ECO:0000313" key="2">
    <source>
        <dbReference type="EMBL" id="CAH8306479.1"/>
    </source>
</evidence>
<feature type="domain" description="K-box" evidence="1">
    <location>
        <begin position="145"/>
        <end position="210"/>
    </location>
</feature>